<organism evidence="5 6">
    <name type="scientific">Anaerofilum hominis</name>
    <dbReference type="NCBI Taxonomy" id="2763016"/>
    <lineage>
        <taxon>Bacteria</taxon>
        <taxon>Bacillati</taxon>
        <taxon>Bacillota</taxon>
        <taxon>Clostridia</taxon>
        <taxon>Eubacteriales</taxon>
        <taxon>Oscillospiraceae</taxon>
        <taxon>Anaerofilum</taxon>
    </lineage>
</organism>
<evidence type="ECO:0000256" key="3">
    <source>
        <dbReference type="ARBA" id="ARBA00023295"/>
    </source>
</evidence>
<evidence type="ECO:0008006" key="7">
    <source>
        <dbReference type="Google" id="ProtNLM"/>
    </source>
</evidence>
<dbReference type="InterPro" id="IPR017853">
    <property type="entry name" value="GH"/>
</dbReference>
<keyword evidence="4" id="KW-0175">Coiled coil</keyword>
<dbReference type="AlphaFoldDB" id="A0A923I9R0"/>
<keyword evidence="6" id="KW-1185">Reference proteome</keyword>
<dbReference type="SMART" id="SM00641">
    <property type="entry name" value="Glyco_25"/>
    <property type="match status" value="1"/>
</dbReference>
<dbReference type="Gene3D" id="3.20.20.80">
    <property type="entry name" value="Glycosidases"/>
    <property type="match status" value="1"/>
</dbReference>
<dbReference type="Pfam" id="PF01183">
    <property type="entry name" value="Glyco_hydro_25"/>
    <property type="match status" value="1"/>
</dbReference>
<evidence type="ECO:0000313" key="6">
    <source>
        <dbReference type="Proteomes" id="UP000659630"/>
    </source>
</evidence>
<proteinExistence type="inferred from homology"/>
<dbReference type="PANTHER" id="PTHR34135:SF2">
    <property type="entry name" value="LYSOZYME"/>
    <property type="match status" value="1"/>
</dbReference>
<comment type="caution">
    <text evidence="5">The sequence shown here is derived from an EMBL/GenBank/DDBJ whole genome shotgun (WGS) entry which is preliminary data.</text>
</comment>
<dbReference type="PROSITE" id="PS51904">
    <property type="entry name" value="GLYCOSYL_HYDROL_F25_2"/>
    <property type="match status" value="1"/>
</dbReference>
<evidence type="ECO:0000256" key="2">
    <source>
        <dbReference type="ARBA" id="ARBA00022801"/>
    </source>
</evidence>
<gene>
    <name evidence="5" type="ORF">H8S23_05095</name>
</gene>
<reference evidence="5" key="1">
    <citation type="submission" date="2020-08" db="EMBL/GenBank/DDBJ databases">
        <title>Genome public.</title>
        <authorList>
            <person name="Liu C."/>
            <person name="Sun Q."/>
        </authorList>
    </citation>
    <scope>NUCLEOTIDE SEQUENCE</scope>
    <source>
        <strain evidence="5">BX8</strain>
    </source>
</reference>
<dbReference type="SUPFAM" id="SSF51445">
    <property type="entry name" value="(Trans)glycosidases"/>
    <property type="match status" value="1"/>
</dbReference>
<accession>A0A923I9R0</accession>
<dbReference type="InterPro" id="IPR018077">
    <property type="entry name" value="Glyco_hydro_fam25_subgr"/>
</dbReference>
<dbReference type="PANTHER" id="PTHR34135">
    <property type="entry name" value="LYSOZYME"/>
    <property type="match status" value="1"/>
</dbReference>
<dbReference type="Proteomes" id="UP000659630">
    <property type="component" value="Unassembled WGS sequence"/>
</dbReference>
<feature type="coiled-coil region" evidence="4">
    <location>
        <begin position="304"/>
        <end position="345"/>
    </location>
</feature>
<dbReference type="GO" id="GO:0016998">
    <property type="term" value="P:cell wall macromolecule catabolic process"/>
    <property type="evidence" value="ECO:0007669"/>
    <property type="project" value="InterPro"/>
</dbReference>
<dbReference type="RefSeq" id="WP_186887195.1">
    <property type="nucleotide sequence ID" value="NZ_JACONZ010000001.1"/>
</dbReference>
<name>A0A923I9R0_9FIRM</name>
<keyword evidence="3" id="KW-0326">Glycosidase</keyword>
<dbReference type="GO" id="GO:0003796">
    <property type="term" value="F:lysozyme activity"/>
    <property type="evidence" value="ECO:0007669"/>
    <property type="project" value="InterPro"/>
</dbReference>
<evidence type="ECO:0000256" key="4">
    <source>
        <dbReference type="SAM" id="Coils"/>
    </source>
</evidence>
<keyword evidence="2" id="KW-0378">Hydrolase</keyword>
<protein>
    <recommendedName>
        <fullName evidence="7">Lyzozyme M1 (1,4-beta-N-acetylmuramidase), GH25 family</fullName>
    </recommendedName>
</protein>
<dbReference type="EMBL" id="JACONZ010000001">
    <property type="protein sequence ID" value="MBC5580873.1"/>
    <property type="molecule type" value="Genomic_DNA"/>
</dbReference>
<sequence length="362" mass="38973">MELKGIDVSKYQGEINWPRVAASGVQFAFVRVGWAGYEGGIDEGRDPYFAQNMRGALDAGLAVGAYVYSYCKTANAARRAAREAAALLAPYRLTMPLAFDMEDAATYKPISKGDNSIVAAAFLDEVRALGHYPMLYTYTSFANSCLDMDALSGYDLWLADYRGYMGIQGAGIWQYSSSGRVAGIAGRVDLNIAYKDYPALIGGHGWTADKKEDDGVMQFLEAFGERRCECFSRPDVNAVDKSYNNGTLASGTYYPLMADCGRGADGFHWVRVLAGGSERYAAVLDDRCRITGLSAGDAVWAVQAQSAGGDAAVLENKIAELRQTNTQLTARAATAETKAEQAQDLADGYLARIKAASAALEV</sequence>
<dbReference type="GO" id="GO:0016052">
    <property type="term" value="P:carbohydrate catabolic process"/>
    <property type="evidence" value="ECO:0007669"/>
    <property type="project" value="TreeGrafter"/>
</dbReference>
<dbReference type="GO" id="GO:0009253">
    <property type="term" value="P:peptidoglycan catabolic process"/>
    <property type="evidence" value="ECO:0007669"/>
    <property type="project" value="InterPro"/>
</dbReference>
<dbReference type="InterPro" id="IPR002053">
    <property type="entry name" value="Glyco_hydro_25"/>
</dbReference>
<evidence type="ECO:0000313" key="5">
    <source>
        <dbReference type="EMBL" id="MBC5580873.1"/>
    </source>
</evidence>
<comment type="similarity">
    <text evidence="1">Belongs to the glycosyl hydrolase 25 family.</text>
</comment>
<evidence type="ECO:0000256" key="1">
    <source>
        <dbReference type="ARBA" id="ARBA00010646"/>
    </source>
</evidence>